<proteinExistence type="predicted"/>
<organism evidence="1">
    <name type="scientific">Zea mays</name>
    <name type="common">Maize</name>
    <dbReference type="NCBI Taxonomy" id="4577"/>
    <lineage>
        <taxon>Eukaryota</taxon>
        <taxon>Viridiplantae</taxon>
        <taxon>Streptophyta</taxon>
        <taxon>Embryophyta</taxon>
        <taxon>Tracheophyta</taxon>
        <taxon>Spermatophyta</taxon>
        <taxon>Magnoliopsida</taxon>
        <taxon>Liliopsida</taxon>
        <taxon>Poales</taxon>
        <taxon>Poaceae</taxon>
        <taxon>PACMAD clade</taxon>
        <taxon>Panicoideae</taxon>
        <taxon>Andropogonodae</taxon>
        <taxon>Andropogoneae</taxon>
        <taxon>Tripsacinae</taxon>
        <taxon>Zea</taxon>
    </lineage>
</organism>
<gene>
    <name evidence="1" type="ORF">ZEAMMB73_Zm00001d028433</name>
</gene>
<evidence type="ECO:0000313" key="1">
    <source>
        <dbReference type="EMBL" id="ONL96012.1"/>
    </source>
</evidence>
<dbReference type="EMBL" id="CM007647">
    <property type="protein sequence ID" value="ONL96012.1"/>
    <property type="molecule type" value="Genomic_DNA"/>
</dbReference>
<sequence>MDVVMITGLDIESASPSAFSMSKVPFKLSSKIDSTSWGAYMSQHAKTKGPMTEKEHTTFLNLCLEHFMFCGPSLAPTKNYISLAHRLAGGNPIGPRKLFLGEVYRFLHLLTSNLLSEFESSTSLSLDNFADDSDTGHLYSLMIRPGFLSEGEEPLNYNGFPSQLSETTPMVFSRKNVPPMKKLIIQHQPDSPKPAPKRGRTLETIAPRVQTKVRKVVAKKVLKEARSSSPNQEALNAHQVCTLSVSHIRCSHIPGNCSSHASQTIILEASSGEEHAFQWHSPLEAIDILAEIIDTLIVLQDLHESVVPEPTVNPIPKK</sequence>
<reference evidence="1" key="1">
    <citation type="submission" date="2015-12" db="EMBL/GenBank/DDBJ databases">
        <title>Update maize B73 reference genome by single molecule sequencing technologies.</title>
        <authorList>
            <consortium name="Maize Genome Sequencing Project"/>
            <person name="Ware D."/>
        </authorList>
    </citation>
    <scope>NUCLEOTIDE SEQUENCE [LARGE SCALE GENOMIC DNA]</scope>
    <source>
        <tissue evidence="1">Seedling</tissue>
    </source>
</reference>
<dbReference type="STRING" id="4577.A0A1D6JW67"/>
<name>A0A1D6JW67_MAIZE</name>
<accession>A0A1D6JW67</accession>
<dbReference type="InParanoid" id="A0A1D6JW67"/>
<protein>
    <submittedName>
        <fullName evidence="1">Uncharacterized protein</fullName>
    </submittedName>
</protein>
<feature type="non-terminal residue" evidence="1">
    <location>
        <position position="318"/>
    </location>
</feature>
<dbReference type="AlphaFoldDB" id="A0A1D6JW67"/>